<keyword evidence="3" id="KW-0963">Cytoplasm</keyword>
<evidence type="ECO:0000256" key="1">
    <source>
        <dbReference type="ARBA" id="ARBA00004123"/>
    </source>
</evidence>
<dbReference type="GO" id="GO:0030218">
    <property type="term" value="P:erythrocyte differentiation"/>
    <property type="evidence" value="ECO:0007669"/>
    <property type="project" value="TreeGrafter"/>
</dbReference>
<evidence type="ECO:0000256" key="4">
    <source>
        <dbReference type="ARBA" id="ARBA00023242"/>
    </source>
</evidence>
<sequence>MFRCQSAPAWMKKGILWKLPRSAGFGPGLVIYWYGFIAELDCQHERGILLKDGFPSDIVTLCQGSARS</sequence>
<organism evidence="6 7">
    <name type="scientific">Anabarilius grahami</name>
    <name type="common">Kanglang fish</name>
    <name type="synonym">Barilius grahami</name>
    <dbReference type="NCBI Taxonomy" id="495550"/>
    <lineage>
        <taxon>Eukaryota</taxon>
        <taxon>Metazoa</taxon>
        <taxon>Chordata</taxon>
        <taxon>Craniata</taxon>
        <taxon>Vertebrata</taxon>
        <taxon>Euteleostomi</taxon>
        <taxon>Actinopterygii</taxon>
        <taxon>Neopterygii</taxon>
        <taxon>Teleostei</taxon>
        <taxon>Ostariophysi</taxon>
        <taxon>Cypriniformes</taxon>
        <taxon>Xenocyprididae</taxon>
        <taxon>Xenocypridinae</taxon>
        <taxon>Xenocypridinae incertae sedis</taxon>
        <taxon>Anabarilius</taxon>
    </lineage>
</organism>
<dbReference type="EMBL" id="RJVU01037445">
    <property type="protein sequence ID" value="ROL46593.1"/>
    <property type="molecule type" value="Genomic_DNA"/>
</dbReference>
<name>A0A3N0YKB6_ANAGA</name>
<gene>
    <name evidence="6" type="ORF">DPX16_3690</name>
</gene>
<evidence type="ECO:0000256" key="2">
    <source>
        <dbReference type="ARBA" id="ARBA00004496"/>
    </source>
</evidence>
<proteinExistence type="predicted"/>
<dbReference type="Pfam" id="PF14811">
    <property type="entry name" value="TPD"/>
    <property type="match status" value="1"/>
</dbReference>
<dbReference type="InterPro" id="IPR029404">
    <property type="entry name" value="CDIN1"/>
</dbReference>
<dbReference type="Proteomes" id="UP000281406">
    <property type="component" value="Unassembled WGS sequence"/>
</dbReference>
<dbReference type="GO" id="GO:0005634">
    <property type="term" value="C:nucleus"/>
    <property type="evidence" value="ECO:0007669"/>
    <property type="project" value="UniProtKB-SubCell"/>
</dbReference>
<keyword evidence="4" id="KW-0539">Nucleus</keyword>
<dbReference type="PANTHER" id="PTHR31661">
    <property type="entry name" value="SIMILAR TO CDNA SEQUENCE BC052040"/>
    <property type="match status" value="1"/>
</dbReference>
<keyword evidence="7" id="KW-1185">Reference proteome</keyword>
<evidence type="ECO:0000313" key="7">
    <source>
        <dbReference type="Proteomes" id="UP000281406"/>
    </source>
</evidence>
<dbReference type="GO" id="GO:0005737">
    <property type="term" value="C:cytoplasm"/>
    <property type="evidence" value="ECO:0007669"/>
    <property type="project" value="UniProtKB-SubCell"/>
</dbReference>
<dbReference type="AlphaFoldDB" id="A0A3N0YKB6"/>
<evidence type="ECO:0000313" key="6">
    <source>
        <dbReference type="EMBL" id="ROL46593.1"/>
    </source>
</evidence>
<comment type="subcellular location">
    <subcellularLocation>
        <location evidence="2">Cytoplasm</location>
    </subcellularLocation>
    <subcellularLocation>
        <location evidence="1">Nucleus</location>
    </subcellularLocation>
</comment>
<reference evidence="6" key="1">
    <citation type="submission" date="2018-10" db="EMBL/GenBank/DDBJ databases">
        <title>Genome assembly for a Yunnan-Guizhou Plateau 3E fish, Anabarilius grahami (Regan), and its evolutionary and genetic applications.</title>
        <authorList>
            <person name="Jiang W."/>
        </authorList>
    </citation>
    <scope>NUCLEOTIDE SEQUENCE [LARGE SCALE GENOMIC DNA]</scope>
    <source>
        <strain evidence="6">AG-KIZ</strain>
        <tissue evidence="6">Muscle</tissue>
    </source>
</reference>
<evidence type="ECO:0000256" key="3">
    <source>
        <dbReference type="ARBA" id="ARBA00022490"/>
    </source>
</evidence>
<evidence type="ECO:0000256" key="5">
    <source>
        <dbReference type="ARBA" id="ARBA00023480"/>
    </source>
</evidence>
<accession>A0A3N0YKB6</accession>
<dbReference type="OrthoDB" id="1272at2759"/>
<comment type="caution">
    <text evidence="6">The sequence shown here is derived from an EMBL/GenBank/DDBJ whole genome shotgun (WGS) entry which is preliminary data.</text>
</comment>
<dbReference type="PANTHER" id="PTHR31661:SF1">
    <property type="entry name" value="CDAN1-INTERACTING NUCLEASE 1"/>
    <property type="match status" value="1"/>
</dbReference>
<protein>
    <recommendedName>
        <fullName evidence="5">CDAN1-interacting nuclease 1</fullName>
    </recommendedName>
</protein>